<evidence type="ECO:0000313" key="2">
    <source>
        <dbReference type="Proteomes" id="UP000183832"/>
    </source>
</evidence>
<keyword evidence="2" id="KW-1185">Reference proteome</keyword>
<sequence>MFVGIELNLYQGVFKPSSKRLENFVIPYISYCSIVKNLRIMLLHRSFASVSYMLRVPTFSLVTSHRHESLCGRKKINQHQQVE</sequence>
<accession>A0A1J1HZY0</accession>
<dbReference type="AlphaFoldDB" id="A0A1J1HZY0"/>
<protein>
    <submittedName>
        <fullName evidence="1">CLUMA_CG005683, isoform A</fullName>
    </submittedName>
</protein>
<dbReference type="EMBL" id="CVRI01000023">
    <property type="protein sequence ID" value="CRK92110.1"/>
    <property type="molecule type" value="Genomic_DNA"/>
</dbReference>
<name>A0A1J1HZY0_9DIPT</name>
<gene>
    <name evidence="1" type="ORF">CLUMA_CG005683</name>
</gene>
<organism evidence="1 2">
    <name type="scientific">Clunio marinus</name>
    <dbReference type="NCBI Taxonomy" id="568069"/>
    <lineage>
        <taxon>Eukaryota</taxon>
        <taxon>Metazoa</taxon>
        <taxon>Ecdysozoa</taxon>
        <taxon>Arthropoda</taxon>
        <taxon>Hexapoda</taxon>
        <taxon>Insecta</taxon>
        <taxon>Pterygota</taxon>
        <taxon>Neoptera</taxon>
        <taxon>Endopterygota</taxon>
        <taxon>Diptera</taxon>
        <taxon>Nematocera</taxon>
        <taxon>Chironomoidea</taxon>
        <taxon>Chironomidae</taxon>
        <taxon>Clunio</taxon>
    </lineage>
</organism>
<reference evidence="1 2" key="1">
    <citation type="submission" date="2015-04" db="EMBL/GenBank/DDBJ databases">
        <authorList>
            <person name="Syromyatnikov M.Y."/>
            <person name="Popov V.N."/>
        </authorList>
    </citation>
    <scope>NUCLEOTIDE SEQUENCE [LARGE SCALE GENOMIC DNA]</scope>
</reference>
<evidence type="ECO:0000313" key="1">
    <source>
        <dbReference type="EMBL" id="CRK92110.1"/>
    </source>
</evidence>
<dbReference type="Proteomes" id="UP000183832">
    <property type="component" value="Unassembled WGS sequence"/>
</dbReference>
<proteinExistence type="predicted"/>